<dbReference type="EMBL" id="KQ976662">
    <property type="protein sequence ID" value="KYM78409.1"/>
    <property type="molecule type" value="Genomic_DNA"/>
</dbReference>
<proteinExistence type="predicted"/>
<sequence length="173" mass="20097">MGNTEKEREREGGNLRQRVDRKRSAEKCTTSALVWQLCGHTTASACVRKRERERRRERGRDGKRGREKGTDGSGRETDVYPPTNTDIGGGRREESQAKSRWARSGLPEFHTHRALLRVPSRREENHTKAEAQPLHERENRREPSGIREWILQKRFEILKRKKNLLVSFASDNG</sequence>
<keyword evidence="3" id="KW-1185">Reference proteome</keyword>
<gene>
    <name evidence="2" type="ORF">ALC53_11064</name>
</gene>
<reference evidence="2 3" key="1">
    <citation type="submission" date="2015-09" db="EMBL/GenBank/DDBJ databases">
        <title>Atta colombica WGS genome.</title>
        <authorList>
            <person name="Nygaard S."/>
            <person name="Hu H."/>
            <person name="Boomsma J."/>
            <person name="Zhang G."/>
        </authorList>
    </citation>
    <scope>NUCLEOTIDE SEQUENCE [LARGE SCALE GENOMIC DNA]</scope>
    <source>
        <strain evidence="2">Treedump-2</strain>
        <tissue evidence="2">Whole body</tissue>
    </source>
</reference>
<dbReference type="AlphaFoldDB" id="A0A195B2I0"/>
<protein>
    <submittedName>
        <fullName evidence="2">Uncharacterized protein</fullName>
    </submittedName>
</protein>
<evidence type="ECO:0000256" key="1">
    <source>
        <dbReference type="SAM" id="MobiDB-lite"/>
    </source>
</evidence>
<feature type="compositionally biased region" description="Basic and acidic residues" evidence="1">
    <location>
        <begin position="1"/>
        <end position="13"/>
    </location>
</feature>
<feature type="compositionally biased region" description="Basic and acidic residues" evidence="1">
    <location>
        <begin position="48"/>
        <end position="78"/>
    </location>
</feature>
<accession>A0A195B2I0</accession>
<feature type="region of interest" description="Disordered" evidence="1">
    <location>
        <begin position="1"/>
        <end position="31"/>
    </location>
</feature>
<evidence type="ECO:0000313" key="2">
    <source>
        <dbReference type="EMBL" id="KYM78409.1"/>
    </source>
</evidence>
<feature type="compositionally biased region" description="Basic and acidic residues" evidence="1">
    <location>
        <begin position="120"/>
        <end position="145"/>
    </location>
</feature>
<organism evidence="2 3">
    <name type="scientific">Atta colombica</name>
    <dbReference type="NCBI Taxonomy" id="520822"/>
    <lineage>
        <taxon>Eukaryota</taxon>
        <taxon>Metazoa</taxon>
        <taxon>Ecdysozoa</taxon>
        <taxon>Arthropoda</taxon>
        <taxon>Hexapoda</taxon>
        <taxon>Insecta</taxon>
        <taxon>Pterygota</taxon>
        <taxon>Neoptera</taxon>
        <taxon>Endopterygota</taxon>
        <taxon>Hymenoptera</taxon>
        <taxon>Apocrita</taxon>
        <taxon>Aculeata</taxon>
        <taxon>Formicoidea</taxon>
        <taxon>Formicidae</taxon>
        <taxon>Myrmicinae</taxon>
        <taxon>Atta</taxon>
    </lineage>
</organism>
<name>A0A195B2I0_9HYME</name>
<evidence type="ECO:0000313" key="3">
    <source>
        <dbReference type="Proteomes" id="UP000078540"/>
    </source>
</evidence>
<dbReference type="Proteomes" id="UP000078540">
    <property type="component" value="Unassembled WGS sequence"/>
</dbReference>
<feature type="region of interest" description="Disordered" evidence="1">
    <location>
        <begin position="45"/>
        <end position="145"/>
    </location>
</feature>